<dbReference type="InterPro" id="IPR016181">
    <property type="entry name" value="Acyl_CoA_acyltransferase"/>
</dbReference>
<dbReference type="PANTHER" id="PTHR43792">
    <property type="entry name" value="GNAT FAMILY, PUTATIVE (AFU_ORTHOLOGUE AFUA_3G00765)-RELATED-RELATED"/>
    <property type="match status" value="1"/>
</dbReference>
<dbReference type="RefSeq" id="WP_188330507.1">
    <property type="nucleotide sequence ID" value="NZ_CP059491.1"/>
</dbReference>
<dbReference type="SUPFAM" id="SSF55729">
    <property type="entry name" value="Acyl-CoA N-acyltransferases (Nat)"/>
    <property type="match status" value="1"/>
</dbReference>
<dbReference type="Pfam" id="PF13302">
    <property type="entry name" value="Acetyltransf_3"/>
    <property type="match status" value="1"/>
</dbReference>
<gene>
    <name evidence="2" type="ORF">H1R19_13195</name>
</gene>
<dbReference type="AlphaFoldDB" id="A0A7D7QIA2"/>
<name>A0A7D7QIA2_9ACTN</name>
<proteinExistence type="predicted"/>
<protein>
    <submittedName>
        <fullName evidence="2">GNAT family N-acetyltransferase</fullName>
    </submittedName>
</protein>
<dbReference type="InterPro" id="IPR000182">
    <property type="entry name" value="GNAT_dom"/>
</dbReference>
<dbReference type="PROSITE" id="PS51186">
    <property type="entry name" value="GNAT"/>
    <property type="match status" value="1"/>
</dbReference>
<dbReference type="InterPro" id="IPR051531">
    <property type="entry name" value="N-acetyltransferase"/>
</dbReference>
<organism evidence="2 3">
    <name type="scientific">Gordonia jinghuaiqii</name>
    <dbReference type="NCBI Taxonomy" id="2758710"/>
    <lineage>
        <taxon>Bacteria</taxon>
        <taxon>Bacillati</taxon>
        <taxon>Actinomycetota</taxon>
        <taxon>Actinomycetes</taxon>
        <taxon>Mycobacteriales</taxon>
        <taxon>Gordoniaceae</taxon>
        <taxon>Gordonia</taxon>
    </lineage>
</organism>
<dbReference type="Proteomes" id="UP000515663">
    <property type="component" value="Chromosome"/>
</dbReference>
<keyword evidence="3" id="KW-1185">Reference proteome</keyword>
<reference evidence="3" key="1">
    <citation type="submission" date="2020-07" db="EMBL/GenBank/DDBJ databases">
        <title>novel species isolated from the respiratory tract of Marmot.</title>
        <authorList>
            <person name="Zhang G."/>
        </authorList>
    </citation>
    <scope>NUCLEOTIDE SEQUENCE [LARGE SCALE GENOMIC DNA]</scope>
    <source>
        <strain evidence="3">686</strain>
    </source>
</reference>
<accession>A0A7D7QIA2</accession>
<evidence type="ECO:0000313" key="2">
    <source>
        <dbReference type="EMBL" id="QMT03902.1"/>
    </source>
</evidence>
<evidence type="ECO:0000313" key="3">
    <source>
        <dbReference type="Proteomes" id="UP000515663"/>
    </source>
</evidence>
<dbReference type="KEGG" id="gji:H1R19_13195"/>
<sequence>MNIDTARARLRPVSVVDIDELVHLDSDPEVMRYVSGGTATPRAAIEDWMLPRAETERRRHGTGTWVLCDPATSAFLGWISLRTPRHSSRAELELSYRLRRTVWGRGLATEAALALVGFAFDHLRTERVFASTVVSNESSRRVMEKLGMTLAAIHLYDDDTAQPQELLTEDPDRDRCEVEYEILRADWQARSLRWSSPGGLTA</sequence>
<dbReference type="PANTHER" id="PTHR43792:SF1">
    <property type="entry name" value="N-ACETYLTRANSFERASE DOMAIN-CONTAINING PROTEIN"/>
    <property type="match status" value="1"/>
</dbReference>
<evidence type="ECO:0000259" key="1">
    <source>
        <dbReference type="PROSITE" id="PS51186"/>
    </source>
</evidence>
<feature type="domain" description="N-acetyltransferase" evidence="1">
    <location>
        <begin position="8"/>
        <end position="169"/>
    </location>
</feature>
<keyword evidence="2" id="KW-0808">Transferase</keyword>
<dbReference type="Gene3D" id="3.40.630.30">
    <property type="match status" value="1"/>
</dbReference>
<dbReference type="GO" id="GO:0016747">
    <property type="term" value="F:acyltransferase activity, transferring groups other than amino-acyl groups"/>
    <property type="evidence" value="ECO:0007669"/>
    <property type="project" value="InterPro"/>
</dbReference>
<dbReference type="EMBL" id="CP059491">
    <property type="protein sequence ID" value="QMT03902.1"/>
    <property type="molecule type" value="Genomic_DNA"/>
</dbReference>